<evidence type="ECO:0000313" key="2">
    <source>
        <dbReference type="EMBL" id="KAK4213138.1"/>
    </source>
</evidence>
<dbReference type="Proteomes" id="UP001301769">
    <property type="component" value="Unassembled WGS sequence"/>
</dbReference>
<reference evidence="2" key="2">
    <citation type="submission" date="2023-05" db="EMBL/GenBank/DDBJ databases">
        <authorList>
            <consortium name="Lawrence Berkeley National Laboratory"/>
            <person name="Steindorff A."/>
            <person name="Hensen N."/>
            <person name="Bonometti L."/>
            <person name="Westerberg I."/>
            <person name="Brannstrom I.O."/>
            <person name="Guillou S."/>
            <person name="Cros-Aarteil S."/>
            <person name="Calhoun S."/>
            <person name="Haridas S."/>
            <person name="Kuo A."/>
            <person name="Mondo S."/>
            <person name="Pangilinan J."/>
            <person name="Riley R."/>
            <person name="Labutti K."/>
            <person name="Andreopoulos B."/>
            <person name="Lipzen A."/>
            <person name="Chen C."/>
            <person name="Yanf M."/>
            <person name="Daum C."/>
            <person name="Ng V."/>
            <person name="Clum A."/>
            <person name="Ohm R."/>
            <person name="Martin F."/>
            <person name="Silar P."/>
            <person name="Natvig D."/>
            <person name="Lalanne C."/>
            <person name="Gautier V."/>
            <person name="Ament-Velasquez S.L."/>
            <person name="Kruys A."/>
            <person name="Hutchinson M.I."/>
            <person name="Powell A.J."/>
            <person name="Barry K."/>
            <person name="Miller A.N."/>
            <person name="Grigoriev I.V."/>
            <person name="Debuchy R."/>
            <person name="Gladieux P."/>
            <person name="Thoren M.H."/>
            <person name="Johannesson H."/>
        </authorList>
    </citation>
    <scope>NUCLEOTIDE SEQUENCE</scope>
    <source>
        <strain evidence="2">PSN293</strain>
    </source>
</reference>
<feature type="compositionally biased region" description="Polar residues" evidence="1">
    <location>
        <begin position="319"/>
        <end position="331"/>
    </location>
</feature>
<feature type="compositionally biased region" description="Basic and acidic residues" evidence="1">
    <location>
        <begin position="195"/>
        <end position="208"/>
    </location>
</feature>
<feature type="compositionally biased region" description="Basic and acidic residues" evidence="1">
    <location>
        <begin position="230"/>
        <end position="242"/>
    </location>
</feature>
<feature type="region of interest" description="Disordered" evidence="1">
    <location>
        <begin position="1"/>
        <end position="251"/>
    </location>
</feature>
<gene>
    <name evidence="2" type="ORF">QBC37DRAFT_400860</name>
</gene>
<evidence type="ECO:0000313" key="3">
    <source>
        <dbReference type="Proteomes" id="UP001301769"/>
    </source>
</evidence>
<feature type="compositionally biased region" description="Basic and acidic residues" evidence="1">
    <location>
        <begin position="47"/>
        <end position="60"/>
    </location>
</feature>
<keyword evidence="3" id="KW-1185">Reference proteome</keyword>
<evidence type="ECO:0000256" key="1">
    <source>
        <dbReference type="SAM" id="MobiDB-lite"/>
    </source>
</evidence>
<protein>
    <submittedName>
        <fullName evidence="2">Uncharacterized protein</fullName>
    </submittedName>
</protein>
<sequence>MPSPRASPIALRWDKSSGPSPPKSESAGKRKKKKSKSKSKTKQQGKGFEEQFEKLNRELLKLPPPGTPGTVGTTGRIDSNEYSSDEEGHVPIQSNHDNIGHTPGPGVKMNKTLTKSTEDLKASSDQPKAIRAKTEKTLTEDSDASSESDEPKIPGTKMKKTVTEDLKPSSDGPKILGTKMNKTLTEDSETSFDSDEPKILDTKTKKTVTENLKASSDRPKASGTKRKKTHIEDPETSPDRPKKLGTKSKKTLTNDLKACSDRLKVIEEKGDEIASLRESIRVLEERIQRNEMRAAIRHDMIFDALKKISQDVGTIRSNSNAIPGLSESMSGSVDMGSSPPPNKKIKRSRSPGPEKASQKAEHTAAARQTMIRCLKTYTEDLNSASTFEEVKKCGDLCNKYAESLFRDYS</sequence>
<dbReference type="AlphaFoldDB" id="A0AAN6Y5Q2"/>
<feature type="region of interest" description="Disordered" evidence="1">
    <location>
        <begin position="319"/>
        <end position="364"/>
    </location>
</feature>
<dbReference type="EMBL" id="MU858114">
    <property type="protein sequence ID" value="KAK4213138.1"/>
    <property type="molecule type" value="Genomic_DNA"/>
</dbReference>
<feature type="compositionally biased region" description="Basic residues" evidence="1">
    <location>
        <begin position="29"/>
        <end position="43"/>
    </location>
</feature>
<reference evidence="2" key="1">
    <citation type="journal article" date="2023" name="Mol. Phylogenet. Evol.">
        <title>Genome-scale phylogeny and comparative genomics of the fungal order Sordariales.</title>
        <authorList>
            <person name="Hensen N."/>
            <person name="Bonometti L."/>
            <person name="Westerberg I."/>
            <person name="Brannstrom I.O."/>
            <person name="Guillou S."/>
            <person name="Cros-Aarteil S."/>
            <person name="Calhoun S."/>
            <person name="Haridas S."/>
            <person name="Kuo A."/>
            <person name="Mondo S."/>
            <person name="Pangilinan J."/>
            <person name="Riley R."/>
            <person name="LaButti K."/>
            <person name="Andreopoulos B."/>
            <person name="Lipzen A."/>
            <person name="Chen C."/>
            <person name="Yan M."/>
            <person name="Daum C."/>
            <person name="Ng V."/>
            <person name="Clum A."/>
            <person name="Steindorff A."/>
            <person name="Ohm R.A."/>
            <person name="Martin F."/>
            <person name="Silar P."/>
            <person name="Natvig D.O."/>
            <person name="Lalanne C."/>
            <person name="Gautier V."/>
            <person name="Ament-Velasquez S.L."/>
            <person name="Kruys A."/>
            <person name="Hutchinson M.I."/>
            <person name="Powell A.J."/>
            <person name="Barry K."/>
            <person name="Miller A.N."/>
            <person name="Grigoriev I.V."/>
            <person name="Debuchy R."/>
            <person name="Gladieux P."/>
            <person name="Hiltunen Thoren M."/>
            <person name="Johannesson H."/>
        </authorList>
    </citation>
    <scope>NUCLEOTIDE SEQUENCE</scope>
    <source>
        <strain evidence="2">PSN293</strain>
    </source>
</reference>
<accession>A0AAN6Y5Q2</accession>
<comment type="caution">
    <text evidence="2">The sequence shown here is derived from an EMBL/GenBank/DDBJ whole genome shotgun (WGS) entry which is preliminary data.</text>
</comment>
<organism evidence="2 3">
    <name type="scientific">Rhypophila decipiens</name>
    <dbReference type="NCBI Taxonomy" id="261697"/>
    <lineage>
        <taxon>Eukaryota</taxon>
        <taxon>Fungi</taxon>
        <taxon>Dikarya</taxon>
        <taxon>Ascomycota</taxon>
        <taxon>Pezizomycotina</taxon>
        <taxon>Sordariomycetes</taxon>
        <taxon>Sordariomycetidae</taxon>
        <taxon>Sordariales</taxon>
        <taxon>Naviculisporaceae</taxon>
        <taxon>Rhypophila</taxon>
    </lineage>
</organism>
<name>A0AAN6Y5Q2_9PEZI</name>
<proteinExistence type="predicted"/>